<feature type="transmembrane region" description="Helical" evidence="2">
    <location>
        <begin position="12"/>
        <end position="35"/>
    </location>
</feature>
<feature type="transmembrane region" description="Helical" evidence="2">
    <location>
        <begin position="456"/>
        <end position="476"/>
    </location>
</feature>
<keyword evidence="2" id="KW-1133">Transmembrane helix</keyword>
<evidence type="ECO:0000256" key="1">
    <source>
        <dbReference type="SAM" id="MobiDB-lite"/>
    </source>
</evidence>
<keyword evidence="2" id="KW-0812">Transmembrane</keyword>
<evidence type="ECO:0000256" key="2">
    <source>
        <dbReference type="SAM" id="Phobius"/>
    </source>
</evidence>
<dbReference type="InterPro" id="IPR011701">
    <property type="entry name" value="MFS"/>
</dbReference>
<keyword evidence="4" id="KW-1185">Reference proteome</keyword>
<dbReference type="AlphaFoldDB" id="A0A0N1ILB5"/>
<feature type="region of interest" description="Disordered" evidence="1">
    <location>
        <begin position="230"/>
        <end position="293"/>
    </location>
</feature>
<evidence type="ECO:0000313" key="3">
    <source>
        <dbReference type="EMBL" id="KPI87471.1"/>
    </source>
</evidence>
<dbReference type="PANTHER" id="PTHR23525">
    <property type="entry name" value="TRANSPORTER, PUTATIVE-RELATED"/>
    <property type="match status" value="1"/>
</dbReference>
<accession>A0A0N1ILB5</accession>
<dbReference type="OMA" id="QALWGLY"/>
<protein>
    <recommendedName>
        <fullName evidence="5">Major facilitator superfamily (MFS) profile domain-containing protein</fullName>
    </recommendedName>
</protein>
<reference evidence="3 4" key="1">
    <citation type="journal article" date="2015" name="PLoS Pathog.">
        <title>Leptomonas seymouri: Adaptations to the Dixenous Life Cycle Analyzed by Genome Sequencing, Transcriptome Profiling and Co-infection with Leishmania donovani.</title>
        <authorList>
            <person name="Kraeva N."/>
            <person name="Butenko A."/>
            <person name="Hlavacova J."/>
            <person name="Kostygov A."/>
            <person name="Myskova J."/>
            <person name="Grybchuk D."/>
            <person name="Lestinova T."/>
            <person name="Votypka J."/>
            <person name="Volf P."/>
            <person name="Opperdoes F."/>
            <person name="Flegontov P."/>
            <person name="Lukes J."/>
            <person name="Yurchenko V."/>
        </authorList>
    </citation>
    <scope>NUCLEOTIDE SEQUENCE [LARGE SCALE GENOMIC DNA]</scope>
    <source>
        <strain evidence="3 4">ATCC 30220</strain>
    </source>
</reference>
<feature type="transmembrane region" description="Helical" evidence="2">
    <location>
        <begin position="359"/>
        <end position="380"/>
    </location>
</feature>
<keyword evidence="2" id="KW-0472">Membrane</keyword>
<dbReference type="GO" id="GO:0022857">
    <property type="term" value="F:transmembrane transporter activity"/>
    <property type="evidence" value="ECO:0007669"/>
    <property type="project" value="InterPro"/>
</dbReference>
<feature type="transmembrane region" description="Helical" evidence="2">
    <location>
        <begin position="47"/>
        <end position="67"/>
    </location>
</feature>
<feature type="transmembrane region" description="Helical" evidence="2">
    <location>
        <begin position="392"/>
        <end position="409"/>
    </location>
</feature>
<organism evidence="3 4">
    <name type="scientific">Leptomonas seymouri</name>
    <dbReference type="NCBI Taxonomy" id="5684"/>
    <lineage>
        <taxon>Eukaryota</taxon>
        <taxon>Discoba</taxon>
        <taxon>Euglenozoa</taxon>
        <taxon>Kinetoplastea</taxon>
        <taxon>Metakinetoplastina</taxon>
        <taxon>Trypanosomatida</taxon>
        <taxon>Trypanosomatidae</taxon>
        <taxon>Leishmaniinae</taxon>
        <taxon>Leptomonas</taxon>
    </lineage>
</organism>
<dbReference type="Pfam" id="PF07690">
    <property type="entry name" value="MFS_1"/>
    <property type="match status" value="1"/>
</dbReference>
<comment type="caution">
    <text evidence="3">The sequence shown here is derived from an EMBL/GenBank/DDBJ whole genome shotgun (WGS) entry which is preliminary data.</text>
</comment>
<feature type="transmembrane region" description="Helical" evidence="2">
    <location>
        <begin position="482"/>
        <end position="504"/>
    </location>
</feature>
<dbReference type="SUPFAM" id="SSF103473">
    <property type="entry name" value="MFS general substrate transporter"/>
    <property type="match status" value="1"/>
</dbReference>
<feature type="transmembrane region" description="Helical" evidence="2">
    <location>
        <begin position="415"/>
        <end position="435"/>
    </location>
</feature>
<gene>
    <name evidence="3" type="ORF">ABL78_3460</name>
</gene>
<name>A0A0N1ILB5_LEPSE</name>
<feature type="transmembrane region" description="Helical" evidence="2">
    <location>
        <begin position="141"/>
        <end position="162"/>
    </location>
</feature>
<feature type="transmembrane region" description="Helical" evidence="2">
    <location>
        <begin position="79"/>
        <end position="103"/>
    </location>
</feature>
<evidence type="ECO:0008006" key="5">
    <source>
        <dbReference type="Google" id="ProtNLM"/>
    </source>
</evidence>
<proteinExistence type="predicted"/>
<dbReference type="Proteomes" id="UP000038009">
    <property type="component" value="Unassembled WGS sequence"/>
</dbReference>
<evidence type="ECO:0000313" key="4">
    <source>
        <dbReference type="Proteomes" id="UP000038009"/>
    </source>
</evidence>
<dbReference type="Gene3D" id="1.20.1250.20">
    <property type="entry name" value="MFS general substrate transporter like domains"/>
    <property type="match status" value="2"/>
</dbReference>
<dbReference type="InterPro" id="IPR036259">
    <property type="entry name" value="MFS_trans_sf"/>
</dbReference>
<dbReference type="VEuPathDB" id="TriTrypDB:Lsey_0087_0180"/>
<sequence>MLSSYSPNVASTLWYTFMDGACYSLWGMQLLPLYLKEITSRATTIGLAATASGLAQLVGALGAGYVADRQSRQLCIRAGALCAAAALFTLLLGICQASATVILVGQTLWGLYTGITSTSVEALFADSVPQGRRTTIYNTKWMLQTLCYVVGYAAAAVLFALWHNTWAPEKMRVVLMAGVAVHPIAVAPLCWLSDRHAVQETEPEGHDSAGEDISAATAATASAMFAGQSVESDPLRKSSSTGVAQRTAVGAGGAASSSEDGVGRAGAPRLSSRRGSGEPQQHERPFLEQRNLGDGGATGCMRWGTARLCTRPSHLTAVTTVPYWMCAVDLLLAVGSGMSLPFFSLFFTSDRGVSPAGLYGIFITSTLLTAATSSALPWLIMSCKAGRIPTVIGVRLVGTAALFLLATAPRKSVLGLLPITVALFLCRNALMNSVFGVTRSVLMDCVARSNRAKWSAFESITSLSWAGSAAIGGWIVEAHGYQLNFTITALVQLVATMLMIPAALGARELDAPLLITVVVPGETVGEESDRT</sequence>
<feature type="transmembrane region" description="Helical" evidence="2">
    <location>
        <begin position="321"/>
        <end position="347"/>
    </location>
</feature>
<dbReference type="PANTHER" id="PTHR23525:SF1">
    <property type="entry name" value="NODULIN-LIKE DOMAIN-CONTAINING PROTEIN"/>
    <property type="match status" value="1"/>
</dbReference>
<dbReference type="OrthoDB" id="541403at2759"/>
<dbReference type="EMBL" id="LJSK01000087">
    <property type="protein sequence ID" value="KPI87471.1"/>
    <property type="molecule type" value="Genomic_DNA"/>
</dbReference>